<evidence type="ECO:0000313" key="2">
    <source>
        <dbReference type="EMBL" id="PSK89674.1"/>
    </source>
</evidence>
<proteinExistence type="predicted"/>
<evidence type="ECO:0000313" key="3">
    <source>
        <dbReference type="Proteomes" id="UP000240542"/>
    </source>
</evidence>
<dbReference type="RefSeq" id="WP_245929094.1">
    <property type="nucleotide sequence ID" value="NZ_PYGA01000025.1"/>
</dbReference>
<accession>A0A2P8CXH0</accession>
<dbReference type="Proteomes" id="UP000240542">
    <property type="component" value="Unassembled WGS sequence"/>
</dbReference>
<name>A0A2P8CXH0_9ACTN</name>
<sequence length="460" mass="50772">MGETMPRVLGAAAVLAALAVVLPTAAVAAAGERGGGGDGGGGGGGGGKYDWKLVHAEDFSRFKPAGDTGWKPDKDGPGSPYDVDGYDNDGEYFKTIGGEAFEEHLAGIDLYRRSFEFGKGGWLTAELATRDKGEGVGKGGPSFSRKVLDGAGPAGYFDNPGHNDAVVVRSTDELPAEYRVEVTLKTIDFGGQRNGEWDYDGKVNGYQPTGCTTNFPWGASGDFTPEECDWFDITKDSNGFYFLSIMDYARPAPHNNVFIHNHRKVVMDGYNRYKYTGNGLRYCDAESGELQPYEWGSGNGVNMIFMNKDRRYANQPGTEYVMHSECGTEVGGGIVSQADLMPEMMPEQSYEFAVERRSDSYVLELKGEFRHVGERTLRYEQEFDDGVNPLWHHNRKAGDYNGEHNADWTYPSPNGTYVDEDVWPKGSAYPDYFLIGQPHMNFYEGSAHIDDIRMYVPGKR</sequence>
<dbReference type="AlphaFoldDB" id="A0A2P8CXH0"/>
<feature type="chain" id="PRO_5015202292" evidence="1">
    <location>
        <begin position="29"/>
        <end position="460"/>
    </location>
</feature>
<evidence type="ECO:0000256" key="1">
    <source>
        <dbReference type="SAM" id="SignalP"/>
    </source>
</evidence>
<keyword evidence="1" id="KW-0732">Signal</keyword>
<dbReference type="EMBL" id="PYGA01000025">
    <property type="protein sequence ID" value="PSK89674.1"/>
    <property type="molecule type" value="Genomic_DNA"/>
</dbReference>
<comment type="caution">
    <text evidence="2">The sequence shown here is derived from an EMBL/GenBank/DDBJ whole genome shotgun (WGS) entry which is preliminary data.</text>
</comment>
<reference evidence="2 3" key="1">
    <citation type="submission" date="2018-03" db="EMBL/GenBank/DDBJ databases">
        <title>Genomic Encyclopedia of Archaeal and Bacterial Type Strains, Phase II (KMG-II): from individual species to whole genera.</title>
        <authorList>
            <person name="Goeker M."/>
        </authorList>
    </citation>
    <scope>NUCLEOTIDE SEQUENCE [LARGE SCALE GENOMIC DNA]</scope>
    <source>
        <strain evidence="2 3">DSM 45312</strain>
    </source>
</reference>
<organism evidence="2 3">
    <name type="scientific">Murinocardiopsis flavida</name>
    <dbReference type="NCBI Taxonomy" id="645275"/>
    <lineage>
        <taxon>Bacteria</taxon>
        <taxon>Bacillati</taxon>
        <taxon>Actinomycetota</taxon>
        <taxon>Actinomycetes</taxon>
        <taxon>Streptosporangiales</taxon>
        <taxon>Nocardiopsidaceae</taxon>
        <taxon>Murinocardiopsis</taxon>
    </lineage>
</organism>
<feature type="signal peptide" evidence="1">
    <location>
        <begin position="1"/>
        <end position="28"/>
    </location>
</feature>
<protein>
    <submittedName>
        <fullName evidence="2">Uncharacterized protein</fullName>
    </submittedName>
</protein>
<gene>
    <name evidence="2" type="ORF">CLV63_12568</name>
</gene>
<keyword evidence="3" id="KW-1185">Reference proteome</keyword>